<keyword evidence="3" id="KW-1185">Reference proteome</keyword>
<evidence type="ECO:0000259" key="1">
    <source>
        <dbReference type="Pfam" id="PF03413"/>
    </source>
</evidence>
<dbReference type="Pfam" id="PF03413">
    <property type="entry name" value="PepSY"/>
    <property type="match status" value="1"/>
</dbReference>
<protein>
    <submittedName>
        <fullName evidence="2">PepSY domain-containing protein</fullName>
    </submittedName>
</protein>
<dbReference type="Proteomes" id="UP001164726">
    <property type="component" value="Chromosome"/>
</dbReference>
<evidence type="ECO:0000313" key="3">
    <source>
        <dbReference type="Proteomes" id="UP001164726"/>
    </source>
</evidence>
<dbReference type="InterPro" id="IPR025711">
    <property type="entry name" value="PepSY"/>
</dbReference>
<gene>
    <name evidence="2" type="ORF">OE105_08980</name>
</gene>
<organism evidence="2 3">
    <name type="scientific">Fervidibacillus halotolerans</name>
    <dbReference type="NCBI Taxonomy" id="2980027"/>
    <lineage>
        <taxon>Bacteria</taxon>
        <taxon>Bacillati</taxon>
        <taxon>Bacillota</taxon>
        <taxon>Bacilli</taxon>
        <taxon>Bacillales</taxon>
        <taxon>Bacillaceae</taxon>
        <taxon>Fervidibacillus</taxon>
    </lineage>
</organism>
<feature type="domain" description="PepSY" evidence="1">
    <location>
        <begin position="48"/>
        <end position="96"/>
    </location>
</feature>
<sequence length="99" mass="11440">MKWKDFFTGFTIGAAIGVFTKTYRKKIHRSEEILNLIKNEMNPYGKIVGSWILAQPERMQSGEGTTLVYKGGITQIREGERKYMDFIVDAYTGEILHFE</sequence>
<dbReference type="KEGG" id="fhl:OE105_08980"/>
<dbReference type="RefSeq" id="WP_275419871.1">
    <property type="nucleotide sequence ID" value="NZ_CP106877.1"/>
</dbReference>
<name>A0A9E8LYH9_9BACI</name>
<accession>A0A9E8LYH9</accession>
<evidence type="ECO:0000313" key="2">
    <source>
        <dbReference type="EMBL" id="WAA11752.1"/>
    </source>
</evidence>
<reference evidence="2" key="1">
    <citation type="submission" date="2022-09" db="EMBL/GenBank/DDBJ databases">
        <title>Complete Genomes of Fervidibacillus albus and Fervidibacillus halotolerans isolated from tidal flat sediments.</title>
        <authorList>
            <person name="Kwon K.K."/>
            <person name="Yang S.-H."/>
            <person name="Park M.J."/>
            <person name="Oh H.-M."/>
        </authorList>
    </citation>
    <scope>NUCLEOTIDE SEQUENCE</scope>
    <source>
        <strain evidence="2">MEBiC13594</strain>
    </source>
</reference>
<dbReference type="AlphaFoldDB" id="A0A9E8LYH9"/>
<proteinExistence type="predicted"/>
<dbReference type="EMBL" id="CP106877">
    <property type="protein sequence ID" value="WAA11752.1"/>
    <property type="molecule type" value="Genomic_DNA"/>
</dbReference>